<proteinExistence type="predicted"/>
<keyword evidence="1" id="KW-0812">Transmembrane</keyword>
<dbReference type="PANTHER" id="PTHR15446:SF2">
    <property type="entry name" value="UROPLAKIN-3B-LIKE PROTEIN 1-RELATED"/>
    <property type="match status" value="1"/>
</dbReference>
<evidence type="ECO:0000256" key="1">
    <source>
        <dbReference type="SAM" id="Phobius"/>
    </source>
</evidence>
<keyword evidence="4" id="KW-1185">Reference proteome</keyword>
<gene>
    <name evidence="3" type="primary">Upk3b_0</name>
    <name evidence="3" type="ORF">GTO92_0020586</name>
</gene>
<dbReference type="EMBL" id="JAAWVN010002010">
    <property type="protein sequence ID" value="MBN3289273.1"/>
    <property type="molecule type" value="Genomic_DNA"/>
</dbReference>
<keyword evidence="1" id="KW-0472">Membrane</keyword>
<evidence type="ECO:0000313" key="3">
    <source>
        <dbReference type="EMBL" id="MBN3289273.1"/>
    </source>
</evidence>
<evidence type="ECO:0000256" key="2">
    <source>
        <dbReference type="SAM" id="SignalP"/>
    </source>
</evidence>
<feature type="transmembrane region" description="Helical" evidence="1">
    <location>
        <begin position="174"/>
        <end position="198"/>
    </location>
</feature>
<dbReference type="Proteomes" id="UP001166052">
    <property type="component" value="Unassembled WGS sequence"/>
</dbReference>
<feature type="signal peptide" evidence="2">
    <location>
        <begin position="1"/>
        <end position="20"/>
    </location>
</feature>
<reference evidence="3" key="1">
    <citation type="journal article" date="2021" name="Cell">
        <title>Tracing the genetic footprints of vertebrate landing in non-teleost ray-finned fishes.</title>
        <authorList>
            <person name="Bi X."/>
            <person name="Wang K."/>
            <person name="Yang L."/>
            <person name="Pan H."/>
            <person name="Jiang H."/>
            <person name="Wei Q."/>
            <person name="Fang M."/>
            <person name="Yu H."/>
            <person name="Zhu C."/>
            <person name="Cai Y."/>
            <person name="He Y."/>
            <person name="Gan X."/>
            <person name="Zeng H."/>
            <person name="Yu D."/>
            <person name="Zhu Y."/>
            <person name="Jiang H."/>
            <person name="Qiu Q."/>
            <person name="Yang H."/>
            <person name="Zhang Y.E."/>
            <person name="Wang W."/>
            <person name="Zhu M."/>
            <person name="He S."/>
            <person name="Zhang G."/>
        </authorList>
    </citation>
    <scope>NUCLEOTIDE SEQUENCE</scope>
    <source>
        <strain evidence="3">Bchr_001</strain>
    </source>
</reference>
<evidence type="ECO:0000313" key="4">
    <source>
        <dbReference type="Proteomes" id="UP001166052"/>
    </source>
</evidence>
<accession>A0ABS2YTN5</accession>
<dbReference type="PANTHER" id="PTHR15446">
    <property type="entry name" value="UROPLAKIN III"/>
    <property type="match status" value="1"/>
</dbReference>
<comment type="caution">
    <text evidence="3">The sequence shown here is derived from an EMBL/GenBank/DDBJ whole genome shotgun (WGS) entry which is preliminary data.</text>
</comment>
<feature type="non-terminal residue" evidence="3">
    <location>
        <position position="1"/>
    </location>
</feature>
<organism evidence="3 4">
    <name type="scientific">Polypterus senegalus</name>
    <name type="common">Senegal bichir</name>
    <dbReference type="NCBI Taxonomy" id="55291"/>
    <lineage>
        <taxon>Eukaryota</taxon>
        <taxon>Metazoa</taxon>
        <taxon>Chordata</taxon>
        <taxon>Craniata</taxon>
        <taxon>Vertebrata</taxon>
        <taxon>Euteleostomi</taxon>
        <taxon>Actinopterygii</taxon>
        <taxon>Polypteriformes</taxon>
        <taxon>Polypteridae</taxon>
        <taxon>Polypterus</taxon>
    </lineage>
</organism>
<sequence>MDLYVWTVLVLLSVVPISDQVIQKVPYIPQITSSAYVGRITATTFTLGSPINFFNFAALRCTAGCQVWLAVAQSSTEKNNYDNQKINAFSKITSPPNMTFVGIQTTVTSAPDNILLRVFRPGPLSTGSKFSAKYFVVDTDKIVAETDWSPDISLITPQDPASIDTWFGKRSGGMVVITVILSVLTAILLLLFLLMLYLTCSSHYRGKENITSSMMNIKEYSTHYHTSIIGNPSAVPSS</sequence>
<feature type="non-terminal residue" evidence="3">
    <location>
        <position position="238"/>
    </location>
</feature>
<name>A0ABS2YTN5_POLSE</name>
<feature type="chain" id="PRO_5046274656" evidence="2">
    <location>
        <begin position="21"/>
        <end position="238"/>
    </location>
</feature>
<protein>
    <submittedName>
        <fullName evidence="3">UPK3B protein</fullName>
    </submittedName>
</protein>
<keyword evidence="2" id="KW-0732">Signal</keyword>
<dbReference type="InterPro" id="IPR024831">
    <property type="entry name" value="Uroplakin-3"/>
</dbReference>
<keyword evidence="1" id="KW-1133">Transmembrane helix</keyword>